<dbReference type="Proteomes" id="UP001558652">
    <property type="component" value="Unassembled WGS sequence"/>
</dbReference>
<accession>A0ABD0YDC7</accession>
<dbReference type="AlphaFoldDB" id="A0ABD0YDC7"/>
<reference evidence="2 3" key="1">
    <citation type="submission" date="2024-07" db="EMBL/GenBank/DDBJ databases">
        <title>Chromosome-level genome assembly of the water stick insect Ranatra chinensis (Heteroptera: Nepidae).</title>
        <authorList>
            <person name="Liu X."/>
        </authorList>
    </citation>
    <scope>NUCLEOTIDE SEQUENCE [LARGE SCALE GENOMIC DNA]</scope>
    <source>
        <strain evidence="2">Cailab_2021Rc</strain>
        <tissue evidence="2">Muscle</tissue>
    </source>
</reference>
<dbReference type="PANTHER" id="PTHR21093">
    <property type="entry name" value="DIVERGENT PROTEIN KINASE DOMAIN 1C-RELATED"/>
    <property type="match status" value="1"/>
</dbReference>
<evidence type="ECO:0000313" key="2">
    <source>
        <dbReference type="EMBL" id="KAL1129257.1"/>
    </source>
</evidence>
<proteinExistence type="predicted"/>
<name>A0ABD0YDC7_9HEMI</name>
<dbReference type="InterPro" id="IPR011009">
    <property type="entry name" value="Kinase-like_dom_sf"/>
</dbReference>
<feature type="domain" description="FAM69 protein-kinase" evidence="1">
    <location>
        <begin position="113"/>
        <end position="306"/>
    </location>
</feature>
<sequence>MSCHAWHAGKDAVFTVRLIADRPRTVGGGRGLDEFLVIKSAQQAEPNDIFHWIDHSGEHYPTELEFQRMIRHRVSSRLNVTLSESDSRRLSVFVSGRKAADDTEERHAEMREIWRLLQDNEYLLSMVYSDREIFPKLLGSCGQYFAVEYLHPIMDGEVAKIISKGDSDWPGRIHLAVMVLELVEEIDSQGLLLCDVKPSHFGLSGLGRVKFLDLDVAVPKQIADSITSDGRSCNDDTDCYLFDCRSTCNKAERICDSPVATTNIQIVCEKVLLGWSMVTRVMLPGLLMTRRTTLGLASLLRQCAQPDTDPDAAAHSHQRLANTLLEMDNAMAKDRKNLV</sequence>
<dbReference type="InterPro" id="IPR022049">
    <property type="entry name" value="FAM69_kinase_dom"/>
</dbReference>
<organism evidence="2 3">
    <name type="scientific">Ranatra chinensis</name>
    <dbReference type="NCBI Taxonomy" id="642074"/>
    <lineage>
        <taxon>Eukaryota</taxon>
        <taxon>Metazoa</taxon>
        <taxon>Ecdysozoa</taxon>
        <taxon>Arthropoda</taxon>
        <taxon>Hexapoda</taxon>
        <taxon>Insecta</taxon>
        <taxon>Pterygota</taxon>
        <taxon>Neoptera</taxon>
        <taxon>Paraneoptera</taxon>
        <taxon>Hemiptera</taxon>
        <taxon>Heteroptera</taxon>
        <taxon>Panheteroptera</taxon>
        <taxon>Nepomorpha</taxon>
        <taxon>Nepidae</taxon>
        <taxon>Ranatrinae</taxon>
        <taxon>Ranatra</taxon>
    </lineage>
</organism>
<dbReference type="SUPFAM" id="SSF56112">
    <property type="entry name" value="Protein kinase-like (PK-like)"/>
    <property type="match status" value="1"/>
</dbReference>
<dbReference type="EMBL" id="JBFDAA010000009">
    <property type="protein sequence ID" value="KAL1129257.1"/>
    <property type="molecule type" value="Genomic_DNA"/>
</dbReference>
<evidence type="ECO:0000313" key="3">
    <source>
        <dbReference type="Proteomes" id="UP001558652"/>
    </source>
</evidence>
<keyword evidence="3" id="KW-1185">Reference proteome</keyword>
<evidence type="ECO:0000259" key="1">
    <source>
        <dbReference type="Pfam" id="PF12260"/>
    </source>
</evidence>
<protein>
    <recommendedName>
        <fullName evidence="1">FAM69 protein-kinase domain-containing protein</fullName>
    </recommendedName>
</protein>
<dbReference type="Pfam" id="PF12260">
    <property type="entry name" value="PIP49_C"/>
    <property type="match status" value="1"/>
</dbReference>
<gene>
    <name evidence="2" type="ORF">AAG570_013786</name>
</gene>
<dbReference type="PANTHER" id="PTHR21093:SF2">
    <property type="entry name" value="DIVERGENT PROTEIN KINASE DOMAIN 1C"/>
    <property type="match status" value="1"/>
</dbReference>
<comment type="caution">
    <text evidence="2">The sequence shown here is derived from an EMBL/GenBank/DDBJ whole genome shotgun (WGS) entry which is preliminary data.</text>
</comment>